<dbReference type="EMBL" id="CP139781">
    <property type="protein sequence ID" value="WRQ85902.1"/>
    <property type="molecule type" value="Genomic_DNA"/>
</dbReference>
<gene>
    <name evidence="1" type="ORF">K1X11_013900</name>
</gene>
<proteinExistence type="predicted"/>
<organism evidence="1 2">
    <name type="scientific">Actomonas aquatica</name>
    <dbReference type="NCBI Taxonomy" id="2866162"/>
    <lineage>
        <taxon>Bacteria</taxon>
        <taxon>Pseudomonadati</taxon>
        <taxon>Verrucomicrobiota</taxon>
        <taxon>Opitutia</taxon>
        <taxon>Opitutales</taxon>
        <taxon>Opitutaceae</taxon>
        <taxon>Actomonas</taxon>
    </lineage>
</organism>
<dbReference type="Proteomes" id="UP000738431">
    <property type="component" value="Chromosome"/>
</dbReference>
<sequence length="153" mass="16976">MKVSFTQKEFARLIELVHLGMRTVMSRQGSESPHFERYAGIEQKILGLAEVFGCSDMVDVGGNGQLVPAAKIDENERLRKLLGEADNDIFWHELVARLADRDLGVEQTLSALSGKDGPPINADARLKEIEDAYWAEFEKHDLARVLVLAAGRG</sequence>
<name>A0ABZ1C2G9_9BACT</name>
<keyword evidence="2" id="KW-1185">Reference proteome</keyword>
<evidence type="ECO:0000313" key="1">
    <source>
        <dbReference type="EMBL" id="WRQ85902.1"/>
    </source>
</evidence>
<reference evidence="1 2" key="1">
    <citation type="submission" date="2023-12" db="EMBL/GenBank/DDBJ databases">
        <title>Description of an unclassified Opitutus bacterium of Verrucomicrobiota.</title>
        <authorList>
            <person name="Zhang D.-F."/>
        </authorList>
    </citation>
    <scope>NUCLEOTIDE SEQUENCE [LARGE SCALE GENOMIC DNA]</scope>
    <source>
        <strain evidence="1 2">WL0086</strain>
    </source>
</reference>
<accession>A0ABZ1C2G9</accession>
<evidence type="ECO:0000313" key="2">
    <source>
        <dbReference type="Proteomes" id="UP000738431"/>
    </source>
</evidence>
<protein>
    <submittedName>
        <fullName evidence="1">Uncharacterized protein</fullName>
    </submittedName>
</protein>
<dbReference type="RefSeq" id="WP_221032720.1">
    <property type="nucleotide sequence ID" value="NZ_CP139781.1"/>
</dbReference>